<evidence type="ECO:0000313" key="3">
    <source>
        <dbReference type="Proteomes" id="UP001153954"/>
    </source>
</evidence>
<keyword evidence="3" id="KW-1185">Reference proteome</keyword>
<dbReference type="PROSITE" id="PS51257">
    <property type="entry name" value="PROKAR_LIPOPROTEIN"/>
    <property type="match status" value="1"/>
</dbReference>
<gene>
    <name evidence="2" type="ORF">EEDITHA_LOCUS4112</name>
</gene>
<proteinExistence type="predicted"/>
<evidence type="ECO:0008006" key="4">
    <source>
        <dbReference type="Google" id="ProtNLM"/>
    </source>
</evidence>
<keyword evidence="1" id="KW-0732">Signal</keyword>
<accession>A0AAU9TLB1</accession>
<feature type="signal peptide" evidence="1">
    <location>
        <begin position="1"/>
        <end position="22"/>
    </location>
</feature>
<dbReference type="Proteomes" id="UP001153954">
    <property type="component" value="Unassembled WGS sequence"/>
</dbReference>
<dbReference type="AlphaFoldDB" id="A0AAU9TLB1"/>
<name>A0AAU9TLB1_EUPED</name>
<evidence type="ECO:0000256" key="1">
    <source>
        <dbReference type="SAM" id="SignalP"/>
    </source>
</evidence>
<organism evidence="2 3">
    <name type="scientific">Euphydryas editha</name>
    <name type="common">Edith's checkerspot</name>
    <dbReference type="NCBI Taxonomy" id="104508"/>
    <lineage>
        <taxon>Eukaryota</taxon>
        <taxon>Metazoa</taxon>
        <taxon>Ecdysozoa</taxon>
        <taxon>Arthropoda</taxon>
        <taxon>Hexapoda</taxon>
        <taxon>Insecta</taxon>
        <taxon>Pterygota</taxon>
        <taxon>Neoptera</taxon>
        <taxon>Endopterygota</taxon>
        <taxon>Lepidoptera</taxon>
        <taxon>Glossata</taxon>
        <taxon>Ditrysia</taxon>
        <taxon>Papilionoidea</taxon>
        <taxon>Nymphalidae</taxon>
        <taxon>Nymphalinae</taxon>
        <taxon>Euphydryas</taxon>
    </lineage>
</organism>
<evidence type="ECO:0000313" key="2">
    <source>
        <dbReference type="EMBL" id="CAH2087901.1"/>
    </source>
</evidence>
<comment type="caution">
    <text evidence="2">The sequence shown here is derived from an EMBL/GenBank/DDBJ whole genome shotgun (WGS) entry which is preliminary data.</text>
</comment>
<sequence>MRVGNMWSRLATLGWFVSIVGCHSPGNELESVRYGPIDDRFGGDIYTVARINITYEDEHGEMYTETSEETQRKRFKWC</sequence>
<reference evidence="2" key="1">
    <citation type="submission" date="2022-03" db="EMBL/GenBank/DDBJ databases">
        <authorList>
            <person name="Tunstrom K."/>
        </authorList>
    </citation>
    <scope>NUCLEOTIDE SEQUENCE</scope>
</reference>
<feature type="chain" id="PRO_5043628157" description="Secreted protein" evidence="1">
    <location>
        <begin position="23"/>
        <end position="78"/>
    </location>
</feature>
<dbReference type="EMBL" id="CAKOGL010000007">
    <property type="protein sequence ID" value="CAH2087901.1"/>
    <property type="molecule type" value="Genomic_DNA"/>
</dbReference>
<protein>
    <recommendedName>
        <fullName evidence="4">Secreted protein</fullName>
    </recommendedName>
</protein>